<evidence type="ECO:0000313" key="2">
    <source>
        <dbReference type="Proteomes" id="UP000054516"/>
    </source>
</evidence>
<gene>
    <name evidence="1" type="ORF">SAMD00023353_1600040</name>
</gene>
<proteinExistence type="predicted"/>
<evidence type="ECO:0000313" key="1">
    <source>
        <dbReference type="EMBL" id="GAW25923.1"/>
    </source>
</evidence>
<protein>
    <submittedName>
        <fullName evidence="1">Uncharacterized protein</fullName>
    </submittedName>
</protein>
<organism evidence="1">
    <name type="scientific">Rosellinia necatrix</name>
    <name type="common">White root-rot fungus</name>
    <dbReference type="NCBI Taxonomy" id="77044"/>
    <lineage>
        <taxon>Eukaryota</taxon>
        <taxon>Fungi</taxon>
        <taxon>Dikarya</taxon>
        <taxon>Ascomycota</taxon>
        <taxon>Pezizomycotina</taxon>
        <taxon>Sordariomycetes</taxon>
        <taxon>Xylariomycetidae</taxon>
        <taxon>Xylariales</taxon>
        <taxon>Xylariaceae</taxon>
        <taxon>Rosellinia</taxon>
    </lineage>
</organism>
<dbReference type="Proteomes" id="UP000054516">
    <property type="component" value="Unassembled WGS sequence"/>
</dbReference>
<accession>A0A1S8A792</accession>
<sequence>MTYGGVPKNGSRAQIYTLSYHYSTRPPAGPERDDEFWTSVAWAMYTDAAATVPGPPRQVIFHWSETTSNKDNSDAKLDVIITGNTLFMEENDEDQELLE</sequence>
<dbReference type="EMBL" id="DF977461">
    <property type="protein sequence ID" value="GAW25923.1"/>
    <property type="molecule type" value="Genomic_DNA"/>
</dbReference>
<name>A0A1S8A792_ROSNE</name>
<reference evidence="1" key="1">
    <citation type="submission" date="2016-03" db="EMBL/GenBank/DDBJ databases">
        <title>Draft genome sequence of Rosellinia necatrix.</title>
        <authorList>
            <person name="Kanematsu S."/>
        </authorList>
    </citation>
    <scope>NUCLEOTIDE SEQUENCE [LARGE SCALE GENOMIC DNA]</scope>
    <source>
        <strain evidence="1">W97</strain>
    </source>
</reference>
<dbReference type="AlphaFoldDB" id="A0A1S8A792"/>
<keyword evidence="2" id="KW-1185">Reference proteome</keyword>